<feature type="compositionally biased region" description="Polar residues" evidence="4">
    <location>
        <begin position="1181"/>
        <end position="1247"/>
    </location>
</feature>
<evidence type="ECO:0000256" key="3">
    <source>
        <dbReference type="ARBA" id="ARBA00023212"/>
    </source>
</evidence>
<reference evidence="6" key="1">
    <citation type="submission" date="2020-07" db="EMBL/GenBank/DDBJ databases">
        <title>A long reads based de novo assembly of the rainbow trout Arlee double haploid line genome.</title>
        <authorList>
            <person name="Gao G."/>
            <person name="Palti Y."/>
        </authorList>
    </citation>
    <scope>NUCLEOTIDE SEQUENCE [LARGE SCALE GENOMIC DNA]</scope>
</reference>
<feature type="domain" description="ALMS motif" evidence="5">
    <location>
        <begin position="1478"/>
        <end position="1599"/>
    </location>
</feature>
<reference evidence="6" key="3">
    <citation type="submission" date="2025-09" db="UniProtKB">
        <authorList>
            <consortium name="Ensembl"/>
        </authorList>
    </citation>
    <scope>IDENTIFICATION</scope>
</reference>
<dbReference type="Proteomes" id="UP000694395">
    <property type="component" value="Chromosome 23"/>
</dbReference>
<accession>A0A8L0DRX4</accession>
<dbReference type="GeneTree" id="ENSGT00940000153123"/>
<feature type="region of interest" description="Disordered" evidence="4">
    <location>
        <begin position="42"/>
        <end position="64"/>
    </location>
</feature>
<feature type="region of interest" description="Disordered" evidence="4">
    <location>
        <begin position="923"/>
        <end position="942"/>
    </location>
</feature>
<feature type="compositionally biased region" description="Polar residues" evidence="4">
    <location>
        <begin position="475"/>
        <end position="487"/>
    </location>
</feature>
<feature type="region of interest" description="Disordered" evidence="4">
    <location>
        <begin position="1403"/>
        <end position="1539"/>
    </location>
</feature>
<feature type="compositionally biased region" description="Polar residues" evidence="4">
    <location>
        <begin position="1257"/>
        <end position="1266"/>
    </location>
</feature>
<dbReference type="PANTHER" id="PTHR21553:SF24">
    <property type="entry name" value="(E2-INDEPENDENT) E3 UBIQUITIN-CONJUGATING ENZYME FATS"/>
    <property type="match status" value="1"/>
</dbReference>
<dbReference type="GO" id="GO:0008017">
    <property type="term" value="F:microtubule binding"/>
    <property type="evidence" value="ECO:0007669"/>
    <property type="project" value="TreeGrafter"/>
</dbReference>
<reference evidence="6" key="2">
    <citation type="submission" date="2025-08" db="UniProtKB">
        <authorList>
            <consortium name="Ensembl"/>
        </authorList>
    </citation>
    <scope>IDENTIFICATION</scope>
</reference>
<dbReference type="GO" id="GO:0005829">
    <property type="term" value="C:cytosol"/>
    <property type="evidence" value="ECO:0007669"/>
    <property type="project" value="TreeGrafter"/>
</dbReference>
<feature type="compositionally biased region" description="Polar residues" evidence="4">
    <location>
        <begin position="438"/>
        <end position="468"/>
    </location>
</feature>
<name>A0A8L0DRX4_ONCMY</name>
<dbReference type="GO" id="GO:0005813">
    <property type="term" value="C:centrosome"/>
    <property type="evidence" value="ECO:0007669"/>
    <property type="project" value="UniProtKB-SubCell"/>
</dbReference>
<comment type="subcellular location">
    <subcellularLocation>
        <location evidence="1">Cytoplasm</location>
        <location evidence="1">Cytoskeleton</location>
        <location evidence="1">Microtubule organizing center</location>
        <location evidence="1">Centrosome</location>
    </subcellularLocation>
</comment>
<dbReference type="Ensembl" id="ENSOMYT00000121335.1">
    <property type="protein sequence ID" value="ENSOMYP00000134683.1"/>
    <property type="gene ID" value="ENSOMYG00000057134.1"/>
</dbReference>
<feature type="compositionally biased region" description="Basic and acidic residues" evidence="4">
    <location>
        <begin position="1432"/>
        <end position="1443"/>
    </location>
</feature>
<dbReference type="Pfam" id="PF15309">
    <property type="entry name" value="ALMS_motif"/>
    <property type="match status" value="1"/>
</dbReference>
<evidence type="ECO:0000256" key="2">
    <source>
        <dbReference type="ARBA" id="ARBA00022490"/>
    </source>
</evidence>
<feature type="compositionally biased region" description="Low complexity" evidence="4">
    <location>
        <begin position="644"/>
        <end position="660"/>
    </location>
</feature>
<sequence>MNLRGPSAHPGARRGQDPGWRRSWEPSHWDGLMSEVEVVPRHTGLTGCNPPRQQSARDGGSHSQNLDRCLQELERVQCQTYFKGGSPVSSPGQVQCQTYFKGGSPVSSPGQVSKVELVPPSPPQLTPARTPRPHSAIEGRRQMNEWLYELEKMQSGDYFDGSPTDSPEVEPHPKVHLGRTPRPQSAIEGGSQNLDRWLQELERMENGRYFGNPDRVQRDQVQAPFYDGTASMPTLHKEPVGSGLRHHYQGLPSSPSLCSRDRDLSPCGTPSPCDSSLGSQESLKAGLSSAQDYNGSWERAIIKQAPGKEEAKLSSLTPVRVGWLPIQRRALLRDAPGPGPRHPHLQVNVARQVRLKPAITPTFRKNPVRGNVIKPVVEGEVEKVEWSKPIINTVGLRTRWLPDQAPSPSTQHQVSGKESSVPRERDNRSLGWQDQRRSWASRTTSHLSGSGTPTQSNNSLPGANTNSEPTRKSPLHSTTSNNQQPSHTEVPPYGTSSQSPGIQPGDDSDSEPCWRSSLHRTNSFQTSSPSTIRPTVQNNPSHTEITPSGTKSAPYRSNNPLCRTNSVQQKPSHAELTPYRTSSEPYRATSLQKRTSCLPQTSPAGVVSPPAPRTTTGATIVLKTTTPAFSSITIATKKISRTTSLPGSRPLSPGSRAPRPQSYHSDEARVPGYKAPRPQSYHCDEAIVPGYKTPRPQSYHCDEARVPGYKTPRPQSYHCDEARVPGYKTPRPQSYHTNQSRLSTTCTSVTQQDQVHHHHPTGNDPSSTPVTLRRKSTATIVKVTEHRRMTSEPVNRLNGRQSPVSSVSGDQPNDQGTAVHRRKATVIKVTEHRESYSPGQDASGVIRSSSRPSEYRHSYTEGVYTHKSPWQQSPWQQGAMNSNMNSVESLQSTPPSQYLLESSMGRIDRPNSALFLTPNKSTSTTTVALRDPEGSRGGGKPIQKSTLMLFINPSSPSSRETSIEKVGVERGGEERRARDRARRPASCYANVFGHTDPTEPCPVSETVTVTQAGPGNWSPESVTQAGPGNWSPETVTQAGPGNWSPETVTQAGPRNWSPETVTQAGPGNWSPETVTQAGPGNWSPETVTQAGPGNWSPETVTQAGPGNWSPETVTQAGPGNWSPETVTQAGPRNWSPVTVTQAGPGIWSPETVTQAGPGIWSPETVTQAGPGNWSPETVTVTQTGPRNWSPKTVTQAGPGNWSPETVTQAGPRNWSPETVTQAGPRNWSTETVTQAGPRNWSPETVTQAGPGHWSMGHPNQTQNSNIDPVRDRVKDTATSNSRLNTGSSSSSISAGPAGRDREMCPPETESSRPEGRGTEREMCPPETESSRPEGRGTEREGDVTHHSHQADARSSQPQPPAITLIKHQEPQSHQQSPEAVLALNAAAVIAHIKLQRQLSLRKTTPHDLSTRSPTTPEEGKTLVKDAGGCVRPRTDDNRLDPGETTRTTHHTTQIDVGFIPLNSDSDPETSKANIPSPREALERSRPHFISRSQGRLREMERRAEERREERRSDHQPEETMLMHHRGHSTRTSPLSDNLFRPRDRAITGKEMHLRTRQNYTNLPEMRRKQEEEKRREDCLTNRLRADLFKKKLLEQVLQRAGH</sequence>
<gene>
    <name evidence="6" type="primary">LOC118943860</name>
</gene>
<feature type="compositionally biased region" description="Low complexity" evidence="4">
    <location>
        <begin position="1279"/>
        <end position="1293"/>
    </location>
</feature>
<keyword evidence="2" id="KW-0963">Cytoplasm</keyword>
<feature type="compositionally biased region" description="Polar residues" evidence="4">
    <location>
        <begin position="798"/>
        <end position="816"/>
    </location>
</feature>
<evidence type="ECO:0000259" key="5">
    <source>
        <dbReference type="Pfam" id="PF15309"/>
    </source>
</evidence>
<evidence type="ECO:0000256" key="4">
    <source>
        <dbReference type="SAM" id="MobiDB-lite"/>
    </source>
</evidence>
<feature type="compositionally biased region" description="Polar residues" evidence="4">
    <location>
        <begin position="579"/>
        <end position="603"/>
    </location>
</feature>
<feature type="region of interest" description="Disordered" evidence="4">
    <location>
        <begin position="788"/>
        <end position="853"/>
    </location>
</feature>
<feature type="compositionally biased region" description="Basic and acidic residues" evidence="4">
    <location>
        <begin position="1495"/>
        <end position="1521"/>
    </location>
</feature>
<feature type="region of interest" description="Disordered" evidence="4">
    <location>
        <begin position="1181"/>
        <end position="1358"/>
    </location>
</feature>
<dbReference type="PANTHER" id="PTHR21553">
    <property type="entry name" value="ALMS1-RELATED"/>
    <property type="match status" value="1"/>
</dbReference>
<keyword evidence="7" id="KW-1185">Reference proteome</keyword>
<organism evidence="6 7">
    <name type="scientific">Oncorhynchus mykiss</name>
    <name type="common">Rainbow trout</name>
    <name type="synonym">Salmo gairdneri</name>
    <dbReference type="NCBI Taxonomy" id="8022"/>
    <lineage>
        <taxon>Eukaryota</taxon>
        <taxon>Metazoa</taxon>
        <taxon>Chordata</taxon>
        <taxon>Craniata</taxon>
        <taxon>Vertebrata</taxon>
        <taxon>Euteleostomi</taxon>
        <taxon>Actinopterygii</taxon>
        <taxon>Neopterygii</taxon>
        <taxon>Teleostei</taxon>
        <taxon>Protacanthopterygii</taxon>
        <taxon>Salmoniformes</taxon>
        <taxon>Salmonidae</taxon>
        <taxon>Salmoninae</taxon>
        <taxon>Oncorhynchus</taxon>
    </lineage>
</organism>
<evidence type="ECO:0000313" key="7">
    <source>
        <dbReference type="Proteomes" id="UP000694395"/>
    </source>
</evidence>
<feature type="region of interest" description="Disordered" evidence="4">
    <location>
        <begin position="401"/>
        <end position="612"/>
    </location>
</feature>
<feature type="compositionally biased region" description="Polar residues" evidence="4">
    <location>
        <begin position="406"/>
        <end position="418"/>
    </location>
</feature>
<feature type="region of interest" description="Disordered" evidence="4">
    <location>
        <begin position="158"/>
        <end position="189"/>
    </location>
</feature>
<proteinExistence type="predicted"/>
<dbReference type="GO" id="GO:0046599">
    <property type="term" value="P:regulation of centriole replication"/>
    <property type="evidence" value="ECO:0007669"/>
    <property type="project" value="TreeGrafter"/>
</dbReference>
<feature type="compositionally biased region" description="Polar residues" evidence="4">
    <location>
        <begin position="731"/>
        <end position="753"/>
    </location>
</feature>
<dbReference type="GO" id="GO:0005814">
    <property type="term" value="C:centriole"/>
    <property type="evidence" value="ECO:0007669"/>
    <property type="project" value="TreeGrafter"/>
</dbReference>
<keyword evidence="3" id="KW-0206">Cytoskeleton</keyword>
<feature type="compositionally biased region" description="Basic and acidic residues" evidence="4">
    <location>
        <begin position="14"/>
        <end position="26"/>
    </location>
</feature>
<feature type="compositionally biased region" description="Basic and acidic residues" evidence="4">
    <location>
        <begin position="961"/>
        <end position="977"/>
    </location>
</feature>
<feature type="compositionally biased region" description="Polar residues" evidence="4">
    <location>
        <begin position="51"/>
        <end position="64"/>
    </location>
</feature>
<evidence type="ECO:0000256" key="1">
    <source>
        <dbReference type="ARBA" id="ARBA00004300"/>
    </source>
</evidence>
<feature type="region of interest" description="Disordered" evidence="4">
    <location>
        <begin position="640"/>
        <end position="680"/>
    </location>
</feature>
<feature type="region of interest" description="Disordered" evidence="4">
    <location>
        <begin position="708"/>
        <end position="773"/>
    </location>
</feature>
<feature type="region of interest" description="Disordered" evidence="4">
    <location>
        <begin position="952"/>
        <end position="981"/>
    </location>
</feature>
<protein>
    <recommendedName>
        <fullName evidence="5">ALMS motif domain-containing protein</fullName>
    </recommendedName>
</protein>
<dbReference type="InterPro" id="IPR029299">
    <property type="entry name" value="ALMS_motif"/>
</dbReference>
<feature type="region of interest" description="Disordered" evidence="4">
    <location>
        <begin position="1"/>
        <end position="26"/>
    </location>
</feature>
<evidence type="ECO:0000313" key="6">
    <source>
        <dbReference type="Ensembl" id="ENSOMYP00000134683.1"/>
    </source>
</evidence>
<feature type="region of interest" description="Disordered" evidence="4">
    <location>
        <begin position="240"/>
        <end position="280"/>
    </location>
</feature>
<feature type="compositionally biased region" description="Basic and acidic residues" evidence="4">
    <location>
        <begin position="1298"/>
        <end position="1351"/>
    </location>
</feature>
<feature type="compositionally biased region" description="Polar residues" evidence="4">
    <location>
        <begin position="519"/>
        <end position="571"/>
    </location>
</feature>